<dbReference type="EMBL" id="AP017378">
    <property type="protein sequence ID" value="BBD07455.1"/>
    <property type="molecule type" value="Genomic_DNA"/>
</dbReference>
<proteinExistence type="predicted"/>
<dbReference type="Proteomes" id="UP000269883">
    <property type="component" value="Chromosome"/>
</dbReference>
<feature type="region of interest" description="Disordered" evidence="1">
    <location>
        <begin position="17"/>
        <end position="72"/>
    </location>
</feature>
<dbReference type="AlphaFoldDB" id="A0A2Z6AW84"/>
<dbReference type="KEGG" id="dfl:DFE_0729"/>
<gene>
    <name evidence="2" type="ORF">DFE_0729</name>
</gene>
<keyword evidence="2" id="KW-0966">Cell projection</keyword>
<name>A0A2Z6AW84_9BACT</name>
<protein>
    <submittedName>
        <fullName evidence="2">Flagellar biosynthesis protein FlhF</fullName>
    </submittedName>
</protein>
<keyword evidence="3" id="KW-1185">Reference proteome</keyword>
<evidence type="ECO:0000313" key="3">
    <source>
        <dbReference type="Proteomes" id="UP000269883"/>
    </source>
</evidence>
<keyword evidence="2" id="KW-0969">Cilium</keyword>
<organism evidence="2 3">
    <name type="scientific">Desulfovibrio ferrophilus</name>
    <dbReference type="NCBI Taxonomy" id="241368"/>
    <lineage>
        <taxon>Bacteria</taxon>
        <taxon>Pseudomonadati</taxon>
        <taxon>Thermodesulfobacteriota</taxon>
        <taxon>Desulfovibrionia</taxon>
        <taxon>Desulfovibrionales</taxon>
        <taxon>Desulfovibrionaceae</taxon>
        <taxon>Desulfovibrio</taxon>
    </lineage>
</organism>
<reference evidence="2 3" key="1">
    <citation type="journal article" date="2018" name="Sci. Adv.">
        <title>Multi-heme cytochromes provide a pathway for survival in energy-limited environments.</title>
        <authorList>
            <person name="Deng X."/>
            <person name="Dohmae N."/>
            <person name="Nealson K.H."/>
            <person name="Hashimoto K."/>
            <person name="Okamoto A."/>
        </authorList>
    </citation>
    <scope>NUCLEOTIDE SEQUENCE [LARGE SCALE GENOMIC DNA]</scope>
    <source>
        <strain evidence="2 3">IS5</strain>
    </source>
</reference>
<keyword evidence="2" id="KW-0282">Flagellum</keyword>
<accession>A0A2Z6AW84</accession>
<evidence type="ECO:0000256" key="1">
    <source>
        <dbReference type="SAM" id="MobiDB-lite"/>
    </source>
</evidence>
<evidence type="ECO:0000313" key="2">
    <source>
        <dbReference type="EMBL" id="BBD07455.1"/>
    </source>
</evidence>
<sequence length="72" mass="7687">MICGVAGRAVSTIAELGDPRLPGTMSAKWKTDLSKGNGEGSEKRERSMTTAAMDPSRTSVARSFVEENEARV</sequence>